<dbReference type="PANTHER" id="PTHR43745:SF2">
    <property type="entry name" value="NITROREDUCTASE MJ1384-RELATED"/>
    <property type="match status" value="1"/>
</dbReference>
<dbReference type="GO" id="GO:0016491">
    <property type="term" value="F:oxidoreductase activity"/>
    <property type="evidence" value="ECO:0007669"/>
    <property type="project" value="InterPro"/>
</dbReference>
<name>A0A852ZLC1_9ACTN</name>
<gene>
    <name evidence="1" type="ORF">F4554_002638</name>
</gene>
<evidence type="ECO:0000313" key="1">
    <source>
        <dbReference type="EMBL" id="NYH90000.1"/>
    </source>
</evidence>
<dbReference type="InterPro" id="IPR000415">
    <property type="entry name" value="Nitroreductase-like"/>
</dbReference>
<dbReference type="NCBIfam" id="TIGR03605">
    <property type="entry name" value="antibiot_sagB"/>
    <property type="match status" value="1"/>
</dbReference>
<accession>A0A852ZLC1</accession>
<reference evidence="1 2" key="1">
    <citation type="submission" date="2020-07" db="EMBL/GenBank/DDBJ databases">
        <title>Sequencing the genomes of 1000 actinobacteria strains.</title>
        <authorList>
            <person name="Klenk H.-P."/>
        </authorList>
    </citation>
    <scope>NUCLEOTIDE SEQUENCE [LARGE SCALE GENOMIC DNA]</scope>
    <source>
        <strain evidence="1 2">DSM 18448</strain>
    </source>
</reference>
<dbReference type="Proteomes" id="UP000579605">
    <property type="component" value="Unassembled WGS sequence"/>
</dbReference>
<dbReference type="AlphaFoldDB" id="A0A852ZLC1"/>
<dbReference type="InterPro" id="IPR052544">
    <property type="entry name" value="Bacteriocin_Proc_Enz"/>
</dbReference>
<keyword evidence="2" id="KW-1185">Reference proteome</keyword>
<comment type="caution">
    <text evidence="1">The sequence shown here is derived from an EMBL/GenBank/DDBJ whole genome shotgun (WGS) entry which is preliminary data.</text>
</comment>
<dbReference type="RefSeq" id="WP_179787631.1">
    <property type="nucleotide sequence ID" value="NZ_BAAARR010000010.1"/>
</dbReference>
<evidence type="ECO:0000313" key="2">
    <source>
        <dbReference type="Proteomes" id="UP000579605"/>
    </source>
</evidence>
<organism evidence="1 2">
    <name type="scientific">Actinopolymorpha rutila</name>
    <dbReference type="NCBI Taxonomy" id="446787"/>
    <lineage>
        <taxon>Bacteria</taxon>
        <taxon>Bacillati</taxon>
        <taxon>Actinomycetota</taxon>
        <taxon>Actinomycetes</taxon>
        <taxon>Propionibacteriales</taxon>
        <taxon>Actinopolymorphaceae</taxon>
        <taxon>Actinopolymorpha</taxon>
    </lineage>
</organism>
<dbReference type="InterPro" id="IPR020051">
    <property type="entry name" value="SagB-type_dehydrogenase"/>
</dbReference>
<dbReference type="Gene3D" id="3.40.109.10">
    <property type="entry name" value="NADH Oxidase"/>
    <property type="match status" value="1"/>
</dbReference>
<proteinExistence type="predicted"/>
<sequence>MPFTTCLRLLRGVSVEEGPAFLSLCDEETEVRVSHPSAALRRTAGLLRAGAPETAIDPRLCAPLDEYAMLERLVLDGRRLVASLTPTVRPFGFGTEAGPERRLRLCTYAYSRVCDGVLVLESPLATGRMALHDPGLVTGLSRLRTPATRAEICSGGTGLDHATARLLVGGRLLRWVGTAEAEQHLTFAEAVVHRSSRMGQAGRRVGATFAGLAEGAAPDPAVAPAGAPTPTRAPEGRAIALPRAAVAAPLGDADPARVLTGRRAGFGTARPLDLADVGALLYRAARVRASRTVEVPAPHSPVRVLVSSRPHPSGGALHEIEIHLVTDRCRGLASGVYRYDAFAHGLEVVRARPGTVEDVLAAARSAEPRARAVLVLTARFQRRSWKYSGTAYVNCLKNAGALLRTLEFAATAMAMPFATGPEIVGYADRMGADSLDQDAVATCVL</sequence>
<protein>
    <submittedName>
        <fullName evidence="1">SagB-type dehydrogenase family enzyme</fullName>
    </submittedName>
</protein>
<dbReference type="PANTHER" id="PTHR43745">
    <property type="entry name" value="NITROREDUCTASE MJ1384-RELATED"/>
    <property type="match status" value="1"/>
</dbReference>
<dbReference type="EMBL" id="JACBZH010000001">
    <property type="protein sequence ID" value="NYH90000.1"/>
    <property type="molecule type" value="Genomic_DNA"/>
</dbReference>
<dbReference type="CDD" id="cd02142">
    <property type="entry name" value="McbC_SagB-like_oxidoreductase"/>
    <property type="match status" value="1"/>
</dbReference>